<evidence type="ECO:0000313" key="1">
    <source>
        <dbReference type="EMBL" id="MBP5858316.1"/>
    </source>
</evidence>
<accession>A0A8J7V1Z8</accession>
<comment type="caution">
    <text evidence="1">The sequence shown here is derived from an EMBL/GenBank/DDBJ whole genome shotgun (WGS) entry which is preliminary data.</text>
</comment>
<dbReference type="Proteomes" id="UP000672602">
    <property type="component" value="Unassembled WGS sequence"/>
</dbReference>
<evidence type="ECO:0000313" key="2">
    <source>
        <dbReference type="Proteomes" id="UP000672602"/>
    </source>
</evidence>
<sequence length="287" mass="29976">MLDPLIVSLPDGRRHLCHGPIDLVIEAWGAPEEVAAAHAQAEACFPTLLPRLAEELALLRRPVGENPTGPVAQRMRWACLPFSDQEFITPMAAVAGAVADEVLTVMLDQRRLEKVVVNNGGDIAFYLDPGARFSAELIANDETLEVAGRIEVTSDQRGRGLATSGRGGRSLSLGIADAVTVLADTAAAADAAATLIANAVDCTSSAIRRVPASSLDPDSDLGDLLTVVRVGPLRTEEVDRALAGGVARAELFKAQGLIEAAVLSLRGERRLVGAGPLSIEPAGSLTV</sequence>
<organism evidence="1 2">
    <name type="scientific">Marivibrio halodurans</name>
    <dbReference type="NCBI Taxonomy" id="2039722"/>
    <lineage>
        <taxon>Bacteria</taxon>
        <taxon>Pseudomonadati</taxon>
        <taxon>Pseudomonadota</taxon>
        <taxon>Alphaproteobacteria</taxon>
        <taxon>Rhodospirillales</taxon>
        <taxon>Rhodospirillaceae</taxon>
        <taxon>Marivibrio</taxon>
    </lineage>
</organism>
<proteinExistence type="predicted"/>
<keyword evidence="2" id="KW-1185">Reference proteome</keyword>
<dbReference type="EMBL" id="JAGMWN010000007">
    <property type="protein sequence ID" value="MBP5858316.1"/>
    <property type="molecule type" value="Genomic_DNA"/>
</dbReference>
<protein>
    <submittedName>
        <fullName evidence="1">UPF0280 family protein</fullName>
    </submittedName>
</protein>
<reference evidence="1" key="1">
    <citation type="submission" date="2021-04" db="EMBL/GenBank/DDBJ databases">
        <authorList>
            <person name="Zhang D.-C."/>
        </authorList>
    </citation>
    <scope>NUCLEOTIDE SEQUENCE</scope>
    <source>
        <strain evidence="1">CGMCC 1.15697</strain>
    </source>
</reference>
<dbReference type="AlphaFoldDB" id="A0A8J7V1Z8"/>
<dbReference type="PIRSF" id="PIRSF006421">
    <property type="entry name" value="UCP006421"/>
    <property type="match status" value="1"/>
</dbReference>
<gene>
    <name evidence="1" type="ORF">KAJ83_14945</name>
</gene>
<dbReference type="RefSeq" id="WP_210682903.1">
    <property type="nucleotide sequence ID" value="NZ_JAGMWN010000007.1"/>
</dbReference>
<dbReference type="InterPro" id="IPR003374">
    <property type="entry name" value="ApbE-like_sf"/>
</dbReference>
<dbReference type="SUPFAM" id="SSF143631">
    <property type="entry name" value="ApbE-like"/>
    <property type="match status" value="1"/>
</dbReference>
<dbReference type="Gene3D" id="3.10.520.10">
    <property type="entry name" value="ApbE-like domains"/>
    <property type="match status" value="1"/>
</dbReference>
<dbReference type="NCBIfam" id="NF003322">
    <property type="entry name" value="PRK04334.1-2"/>
    <property type="match status" value="1"/>
</dbReference>
<dbReference type="InterPro" id="IPR007183">
    <property type="entry name" value="UPF0280"/>
</dbReference>
<name>A0A8J7V1Z8_9PROT</name>